<evidence type="ECO:0000256" key="2">
    <source>
        <dbReference type="SAM" id="Phobius"/>
    </source>
</evidence>
<organism evidence="3 4">
    <name type="scientific">Runella defluvii</name>
    <dbReference type="NCBI Taxonomy" id="370973"/>
    <lineage>
        <taxon>Bacteria</taxon>
        <taxon>Pseudomonadati</taxon>
        <taxon>Bacteroidota</taxon>
        <taxon>Cytophagia</taxon>
        <taxon>Cytophagales</taxon>
        <taxon>Spirosomataceae</taxon>
        <taxon>Runella</taxon>
    </lineage>
</organism>
<gene>
    <name evidence="3" type="ORF">FHS57_000033</name>
</gene>
<dbReference type="Proteomes" id="UP000541352">
    <property type="component" value="Unassembled WGS sequence"/>
</dbReference>
<evidence type="ECO:0000313" key="3">
    <source>
        <dbReference type="EMBL" id="MBB3836051.1"/>
    </source>
</evidence>
<feature type="region of interest" description="Disordered" evidence="1">
    <location>
        <begin position="169"/>
        <end position="194"/>
    </location>
</feature>
<keyword evidence="4" id="KW-1185">Reference proteome</keyword>
<protein>
    <submittedName>
        <fullName evidence="3">Uncharacterized protein</fullName>
    </submittedName>
</protein>
<feature type="transmembrane region" description="Helical" evidence="2">
    <location>
        <begin position="48"/>
        <end position="69"/>
    </location>
</feature>
<dbReference type="AlphaFoldDB" id="A0A7W5ZHV8"/>
<keyword evidence="2" id="KW-0472">Membrane</keyword>
<dbReference type="EMBL" id="JACIBY010000001">
    <property type="protein sequence ID" value="MBB3836051.1"/>
    <property type="molecule type" value="Genomic_DNA"/>
</dbReference>
<sequence>MYNQKLFDKIRETLSDDTAEDVSPFEWDKKAVWERIETRNSPRRGFAFSRWAAVAAAFIGILLLGKWLLNPHSSTQLPPSLVKVTPQRSLANPLVEPLKVAATQQEKALVKKNKSYGYVEKMLVVEDRWAVEPEDSSKLSQVVVQADAIISPQPQPLALLEKGEAFPRVEKEASEAHKSPLSQKEEGDSRDNVTPKERVLIVDIDIPDLPEKTPAQDLLRTTFLERFSRETRRLRTERKFDLRALDRRAGKGVWSLVAHSLVVPESK</sequence>
<evidence type="ECO:0000256" key="1">
    <source>
        <dbReference type="SAM" id="MobiDB-lite"/>
    </source>
</evidence>
<keyword evidence="2" id="KW-1133">Transmembrane helix</keyword>
<reference evidence="3 4" key="1">
    <citation type="submission" date="2020-08" db="EMBL/GenBank/DDBJ databases">
        <title>Genomic Encyclopedia of Type Strains, Phase IV (KMG-IV): sequencing the most valuable type-strain genomes for metagenomic binning, comparative biology and taxonomic classification.</title>
        <authorList>
            <person name="Goeker M."/>
        </authorList>
    </citation>
    <scope>NUCLEOTIDE SEQUENCE [LARGE SCALE GENOMIC DNA]</scope>
    <source>
        <strain evidence="3 4">DSM 17976</strain>
    </source>
</reference>
<evidence type="ECO:0000313" key="4">
    <source>
        <dbReference type="Proteomes" id="UP000541352"/>
    </source>
</evidence>
<dbReference type="RefSeq" id="WP_183970852.1">
    <property type="nucleotide sequence ID" value="NZ_JACIBY010000001.1"/>
</dbReference>
<comment type="caution">
    <text evidence="3">The sequence shown here is derived from an EMBL/GenBank/DDBJ whole genome shotgun (WGS) entry which is preliminary data.</text>
</comment>
<keyword evidence="2" id="KW-0812">Transmembrane</keyword>
<proteinExistence type="predicted"/>
<accession>A0A7W5ZHV8</accession>
<name>A0A7W5ZHV8_9BACT</name>